<dbReference type="InterPro" id="IPR050503">
    <property type="entry name" value="cAMP-dep_PK_reg_su-like"/>
</dbReference>
<dbReference type="GO" id="GO:0005829">
    <property type="term" value="C:cytosol"/>
    <property type="evidence" value="ECO:0007669"/>
    <property type="project" value="TreeGrafter"/>
</dbReference>
<accession>E6W2C6</accession>
<dbReference type="PROSITE" id="PS50042">
    <property type="entry name" value="CNMP_BINDING_3"/>
    <property type="match status" value="1"/>
</dbReference>
<dbReference type="KEGG" id="din:Selin_0844"/>
<gene>
    <name evidence="3" type="ordered locus">Selin_0844</name>
</gene>
<keyword evidence="4" id="KW-1185">Reference proteome</keyword>
<evidence type="ECO:0000259" key="2">
    <source>
        <dbReference type="PROSITE" id="PS50042"/>
    </source>
</evidence>
<dbReference type="RefSeq" id="WP_013505470.1">
    <property type="nucleotide sequence ID" value="NC_014836.1"/>
</dbReference>
<dbReference type="GO" id="GO:0005952">
    <property type="term" value="C:cAMP-dependent protein kinase complex"/>
    <property type="evidence" value="ECO:0007669"/>
    <property type="project" value="InterPro"/>
</dbReference>
<dbReference type="STRING" id="653733.Selin_0844"/>
<proteinExistence type="predicted"/>
<dbReference type="HOGENOM" id="CLU_562285_0_0_0"/>
<dbReference type="AlphaFoldDB" id="E6W2C6"/>
<organism evidence="3 4">
    <name type="scientific">Desulfurispirillum indicum (strain ATCC BAA-1389 / DSM 22839 / S5)</name>
    <dbReference type="NCBI Taxonomy" id="653733"/>
    <lineage>
        <taxon>Bacteria</taxon>
        <taxon>Pseudomonadati</taxon>
        <taxon>Chrysiogenota</taxon>
        <taxon>Chrysiogenia</taxon>
        <taxon>Chrysiogenales</taxon>
        <taxon>Chrysiogenaceae</taxon>
        <taxon>Desulfurispirillum</taxon>
    </lineage>
</organism>
<dbReference type="InterPro" id="IPR014710">
    <property type="entry name" value="RmlC-like_jellyroll"/>
</dbReference>
<dbReference type="SUPFAM" id="SSF51206">
    <property type="entry name" value="cAMP-binding domain-like"/>
    <property type="match status" value="1"/>
</dbReference>
<feature type="region of interest" description="Disordered" evidence="1">
    <location>
        <begin position="262"/>
        <end position="299"/>
    </location>
</feature>
<dbReference type="InterPro" id="IPR000595">
    <property type="entry name" value="cNMP-bd_dom"/>
</dbReference>
<dbReference type="EMBL" id="CP002432">
    <property type="protein sequence ID" value="ADU65584.1"/>
    <property type="molecule type" value="Genomic_DNA"/>
</dbReference>
<protein>
    <submittedName>
        <fullName evidence="3">Cyclic nucleotide-binding protein</fullName>
    </submittedName>
</protein>
<feature type="domain" description="Cyclic nucleotide-binding" evidence="2">
    <location>
        <begin position="343"/>
        <end position="432"/>
    </location>
</feature>
<dbReference type="OrthoDB" id="9809206at2"/>
<dbReference type="PANTHER" id="PTHR11635:SF152">
    <property type="entry name" value="CAMP-DEPENDENT PROTEIN KINASE TYPE I REGULATORY SUBUNIT-RELATED"/>
    <property type="match status" value="1"/>
</dbReference>
<dbReference type="PANTHER" id="PTHR11635">
    <property type="entry name" value="CAMP-DEPENDENT PROTEIN KINASE REGULATORY CHAIN"/>
    <property type="match status" value="1"/>
</dbReference>
<evidence type="ECO:0000313" key="3">
    <source>
        <dbReference type="EMBL" id="ADU65584.1"/>
    </source>
</evidence>
<evidence type="ECO:0000313" key="4">
    <source>
        <dbReference type="Proteomes" id="UP000002572"/>
    </source>
</evidence>
<evidence type="ECO:0000256" key="1">
    <source>
        <dbReference type="SAM" id="MobiDB-lite"/>
    </source>
</evidence>
<name>E6W2C6_DESIS</name>
<reference evidence="3 4" key="1">
    <citation type="submission" date="2010-12" db="EMBL/GenBank/DDBJ databases">
        <title>Complete sequence of Desulfurispirillum indicum S5.</title>
        <authorList>
            <consortium name="US DOE Joint Genome Institute"/>
            <person name="Lucas S."/>
            <person name="Copeland A."/>
            <person name="Lapidus A."/>
            <person name="Cheng J.-F."/>
            <person name="Goodwin L."/>
            <person name="Pitluck S."/>
            <person name="Chertkov O."/>
            <person name="Held B."/>
            <person name="Detter J.C."/>
            <person name="Han C."/>
            <person name="Tapia R."/>
            <person name="Land M."/>
            <person name="Hauser L."/>
            <person name="Kyrpides N."/>
            <person name="Ivanova N."/>
            <person name="Mikhailova N."/>
            <person name="Haggblom M."/>
            <person name="Rauschenbach I."/>
            <person name="Bini E."/>
            <person name="Woyke T."/>
        </authorList>
    </citation>
    <scope>NUCLEOTIDE SEQUENCE [LARGE SCALE GENOMIC DNA]</scope>
    <source>
        <strain evidence="4">ATCC BAA-1389 / DSM 22839 / S5</strain>
    </source>
</reference>
<dbReference type="CDD" id="cd00038">
    <property type="entry name" value="CAP_ED"/>
    <property type="match status" value="1"/>
</dbReference>
<dbReference type="Proteomes" id="UP000002572">
    <property type="component" value="Chromosome"/>
</dbReference>
<dbReference type="InParanoid" id="E6W2C6"/>
<dbReference type="eggNOG" id="COG0664">
    <property type="taxonomic scope" value="Bacteria"/>
</dbReference>
<dbReference type="Gene3D" id="2.60.120.10">
    <property type="entry name" value="Jelly Rolls"/>
    <property type="match status" value="1"/>
</dbReference>
<dbReference type="Pfam" id="PF00027">
    <property type="entry name" value="cNMP_binding"/>
    <property type="match status" value="1"/>
</dbReference>
<dbReference type="SMART" id="SM00100">
    <property type="entry name" value="cNMP"/>
    <property type="match status" value="1"/>
</dbReference>
<dbReference type="InterPro" id="IPR018490">
    <property type="entry name" value="cNMP-bd_dom_sf"/>
</dbReference>
<sequence length="485" mass="53668">MSHRDGVLEANIKTTDVKETLSQAARKHKVSLEDISFTIHQCSEARRSGNHLYREYLIDIFTKGLYPVVLKYHIQQRVKDGRKEAYLHIDDASEIDLSIATPLEVLTEIKKILAYEGVIFGIIADELLYEIAVQVYKASKENQPLCPEPYLVARGQAPKSSELPGPTLYHFDHQGGVAKGRTAGETFLVREGELLVTEPVIRDSSLFITPNGSIVLPGNLPPVVFTETSSGIRREESADEIRYFAESAGYLSIENGVLTLRSSAKPTPGARHEVLEQEQTPASTPEPPPVDTPEPQTATVEKPQAIAEEHAAPTPAARKAEIDMRKLSDAQKTLLKVKKLFSLFEGLTNEGLLQVTSEARIIRYKKFDIVFEQGSAGKEIYFIINGVVDVMVGTRHDIGNLERYIDHFTASRLTQGSFFGEMAPITGEKRSARCVCSSNEAVLLCFKVTDHITPQNAMQMAILYQNFVKALAAKLKSSNEAIAQS</sequence>